<organism evidence="3 4">
    <name type="scientific">Carboxylicivirga marina</name>
    <dbReference type="NCBI Taxonomy" id="2800988"/>
    <lineage>
        <taxon>Bacteria</taxon>
        <taxon>Pseudomonadati</taxon>
        <taxon>Bacteroidota</taxon>
        <taxon>Bacteroidia</taxon>
        <taxon>Marinilabiliales</taxon>
        <taxon>Marinilabiliaceae</taxon>
        <taxon>Carboxylicivirga</taxon>
    </lineage>
</organism>
<dbReference type="Gene3D" id="1.20.140.70">
    <property type="entry name" value="Oligopeptidase f, N-terminal domain"/>
    <property type="match status" value="1"/>
</dbReference>
<keyword evidence="1" id="KW-0732">Signal</keyword>
<evidence type="ECO:0000256" key="1">
    <source>
        <dbReference type="SAM" id="SignalP"/>
    </source>
</evidence>
<feature type="chain" id="PRO_5047525560" description="Oligopeptidase F N-terminal domain-containing protein" evidence="1">
    <location>
        <begin position="24"/>
        <end position="220"/>
    </location>
</feature>
<reference evidence="3 4" key="1">
    <citation type="submission" date="2021-01" db="EMBL/GenBank/DDBJ databases">
        <title>Carboxyliciviraga sp.nov., isolated from coastal sediments.</title>
        <authorList>
            <person name="Lu D."/>
            <person name="Zhang T."/>
        </authorList>
    </citation>
    <scope>NUCLEOTIDE SEQUENCE [LARGE SCALE GENOMIC DNA]</scope>
    <source>
        <strain evidence="3 4">N1Y132</strain>
    </source>
</reference>
<dbReference type="InterPro" id="IPR013647">
    <property type="entry name" value="OligopepF_N_dom"/>
</dbReference>
<evidence type="ECO:0000313" key="4">
    <source>
        <dbReference type="Proteomes" id="UP000605676"/>
    </source>
</evidence>
<evidence type="ECO:0000259" key="2">
    <source>
        <dbReference type="Pfam" id="PF08439"/>
    </source>
</evidence>
<dbReference type="Proteomes" id="UP000605676">
    <property type="component" value="Unassembled WGS sequence"/>
</dbReference>
<keyword evidence="4" id="KW-1185">Reference proteome</keyword>
<protein>
    <recommendedName>
        <fullName evidence="2">Oligopeptidase F N-terminal domain-containing protein</fullName>
    </recommendedName>
</protein>
<feature type="signal peptide" evidence="1">
    <location>
        <begin position="1"/>
        <end position="23"/>
    </location>
</feature>
<gene>
    <name evidence="3" type="ORF">JIV24_12145</name>
</gene>
<proteinExistence type="predicted"/>
<accession>A0ABS1HKF9</accession>
<dbReference type="EMBL" id="JAENRR010000027">
    <property type="protein sequence ID" value="MBK3518086.1"/>
    <property type="molecule type" value="Genomic_DNA"/>
</dbReference>
<feature type="domain" description="Oligopeptidase F N-terminal" evidence="2">
    <location>
        <begin position="134"/>
        <end position="201"/>
    </location>
</feature>
<comment type="caution">
    <text evidence="3">The sequence shown here is derived from an EMBL/GenBank/DDBJ whole genome shotgun (WGS) entry which is preliminary data.</text>
</comment>
<name>A0ABS1HKF9_9BACT</name>
<dbReference type="SUPFAM" id="SSF55486">
    <property type="entry name" value="Metalloproteases ('zincins'), catalytic domain"/>
    <property type="match status" value="1"/>
</dbReference>
<evidence type="ECO:0000313" key="3">
    <source>
        <dbReference type="EMBL" id="MBK3518086.1"/>
    </source>
</evidence>
<dbReference type="Pfam" id="PF08439">
    <property type="entry name" value="Peptidase_M3_N"/>
    <property type="match status" value="1"/>
</dbReference>
<dbReference type="RefSeq" id="WP_200465315.1">
    <property type="nucleotide sequence ID" value="NZ_JAENRR010000027.1"/>
</dbReference>
<sequence length="220" mass="24894">MNKISLTLLTLSLLLVSAMNVLGQKDRADIDDKYKWNFTDLYESDAAWSSAKDKLAADMNKVTDFKGQLGESATNLLNYMQFSDELMKKVYQLYIYASLKSDVDLRDAENMARVKEIRQVFIEYGQKASFVTPELAAIPETTMKQFIAEEPKLEIYKMGLMDVYRMKMHTLSELEEAVMAKTGMITGTANSTFSVFSNAEMPRVKASIDGEEKELTPNVV</sequence>